<evidence type="ECO:0000313" key="1">
    <source>
        <dbReference type="EMBL" id="SLN77264.1"/>
    </source>
</evidence>
<dbReference type="OrthoDB" id="7376608at2"/>
<reference evidence="1 2" key="1">
    <citation type="submission" date="2017-03" db="EMBL/GenBank/DDBJ databases">
        <authorList>
            <person name="Afonso C.L."/>
            <person name="Miller P.J."/>
            <person name="Scott M.A."/>
            <person name="Spackman E."/>
            <person name="Goraichik I."/>
            <person name="Dimitrov K.M."/>
            <person name="Suarez D.L."/>
            <person name="Swayne D.E."/>
        </authorList>
    </citation>
    <scope>NUCLEOTIDE SEQUENCE [LARGE SCALE GENOMIC DNA]</scope>
    <source>
        <strain evidence="1 2">CECT 7691</strain>
    </source>
</reference>
<protein>
    <submittedName>
        <fullName evidence="1">Uncharacterized protein</fullName>
    </submittedName>
</protein>
<dbReference type="EMBL" id="FWFR01000006">
    <property type="protein sequence ID" value="SLN77264.1"/>
    <property type="molecule type" value="Genomic_DNA"/>
</dbReference>
<proteinExistence type="predicted"/>
<dbReference type="AlphaFoldDB" id="A0A1Y5U2B9"/>
<gene>
    <name evidence="1" type="ORF">OCH7691_04357</name>
</gene>
<evidence type="ECO:0000313" key="2">
    <source>
        <dbReference type="Proteomes" id="UP000193200"/>
    </source>
</evidence>
<keyword evidence="2" id="KW-1185">Reference proteome</keyword>
<dbReference type="RefSeq" id="WP_085885687.1">
    <property type="nucleotide sequence ID" value="NZ_FWFR01000006.1"/>
</dbReference>
<dbReference type="Proteomes" id="UP000193200">
    <property type="component" value="Unassembled WGS sequence"/>
</dbReference>
<accession>A0A1Y5U2B9</accession>
<dbReference type="InParanoid" id="A0A1Y5U2B9"/>
<name>A0A1Y5U2B9_9PROT</name>
<organism evidence="1 2">
    <name type="scientific">Oceanibacterium hippocampi</name>
    <dbReference type="NCBI Taxonomy" id="745714"/>
    <lineage>
        <taxon>Bacteria</taxon>
        <taxon>Pseudomonadati</taxon>
        <taxon>Pseudomonadota</taxon>
        <taxon>Alphaproteobacteria</taxon>
        <taxon>Sneathiellales</taxon>
        <taxon>Sneathiellaceae</taxon>
        <taxon>Oceanibacterium</taxon>
    </lineage>
</organism>
<sequence>MSTRKFILQAVDGYLRQTGMSERQFSMAAVRDPKFVRRLRGDYGVTLTTIERAEAFIRQHPDGCAEKGPSA</sequence>